<keyword evidence="6" id="KW-0966">Cell projection</keyword>
<name>A0A9P0A8M8_BEMTA</name>
<protein>
    <recommendedName>
        <fullName evidence="11">Clusterin-associated protein 1</fullName>
    </recommendedName>
</protein>
<dbReference type="Proteomes" id="UP001152759">
    <property type="component" value="Chromosome 2"/>
</dbReference>
<evidence type="ECO:0000256" key="3">
    <source>
        <dbReference type="ARBA" id="ARBA00022794"/>
    </source>
</evidence>
<dbReference type="PANTHER" id="PTHR21547">
    <property type="entry name" value="CLUSTERIN ASSOCIATED PROTEIN 1"/>
    <property type="match status" value="1"/>
</dbReference>
<evidence type="ECO:0000256" key="1">
    <source>
        <dbReference type="ARBA" id="ARBA00004138"/>
    </source>
</evidence>
<accession>A0A9P0A8M8</accession>
<dbReference type="Pfam" id="PF10234">
    <property type="entry name" value="Cluap1"/>
    <property type="match status" value="1"/>
</dbReference>
<feature type="compositionally biased region" description="Basic and acidic residues" evidence="8">
    <location>
        <begin position="381"/>
        <end position="399"/>
    </location>
</feature>
<comment type="subcellular location">
    <subcellularLocation>
        <location evidence="1">Cell projection</location>
        <location evidence="1">Cilium</location>
    </subcellularLocation>
</comment>
<evidence type="ECO:0000256" key="2">
    <source>
        <dbReference type="ARBA" id="ARBA00008340"/>
    </source>
</evidence>
<keyword evidence="4 7" id="KW-0175">Coiled coil</keyword>
<reference evidence="9" key="1">
    <citation type="submission" date="2021-12" db="EMBL/GenBank/DDBJ databases">
        <authorList>
            <person name="King R."/>
        </authorList>
    </citation>
    <scope>NUCLEOTIDE SEQUENCE</scope>
</reference>
<feature type="coiled-coil region" evidence="7">
    <location>
        <begin position="228"/>
        <end position="286"/>
    </location>
</feature>
<evidence type="ECO:0000256" key="5">
    <source>
        <dbReference type="ARBA" id="ARBA00023069"/>
    </source>
</evidence>
<evidence type="ECO:0000313" key="9">
    <source>
        <dbReference type="EMBL" id="CAH0385633.1"/>
    </source>
</evidence>
<comment type="similarity">
    <text evidence="2">Belongs to the CLUAP1 family.</text>
</comment>
<feature type="compositionally biased region" description="Low complexity" evidence="8">
    <location>
        <begin position="314"/>
        <end position="324"/>
    </location>
</feature>
<feature type="region of interest" description="Disordered" evidence="8">
    <location>
        <begin position="314"/>
        <end position="399"/>
    </location>
</feature>
<organism evidence="9 10">
    <name type="scientific">Bemisia tabaci</name>
    <name type="common">Sweetpotato whitefly</name>
    <name type="synonym">Aleurodes tabaci</name>
    <dbReference type="NCBI Taxonomy" id="7038"/>
    <lineage>
        <taxon>Eukaryota</taxon>
        <taxon>Metazoa</taxon>
        <taxon>Ecdysozoa</taxon>
        <taxon>Arthropoda</taxon>
        <taxon>Hexapoda</taxon>
        <taxon>Insecta</taxon>
        <taxon>Pterygota</taxon>
        <taxon>Neoptera</taxon>
        <taxon>Paraneoptera</taxon>
        <taxon>Hemiptera</taxon>
        <taxon>Sternorrhyncha</taxon>
        <taxon>Aleyrodoidea</taxon>
        <taxon>Aleyrodidae</taxon>
        <taxon>Aleyrodinae</taxon>
        <taxon>Bemisia</taxon>
    </lineage>
</organism>
<proteinExistence type="inferred from homology"/>
<evidence type="ECO:0000256" key="4">
    <source>
        <dbReference type="ARBA" id="ARBA00023054"/>
    </source>
</evidence>
<dbReference type="EMBL" id="OU963863">
    <property type="protein sequence ID" value="CAH0385633.1"/>
    <property type="molecule type" value="Genomic_DNA"/>
</dbReference>
<dbReference type="GO" id="GO:0060271">
    <property type="term" value="P:cilium assembly"/>
    <property type="evidence" value="ECO:0007669"/>
    <property type="project" value="TreeGrafter"/>
</dbReference>
<keyword evidence="3" id="KW-0970">Cilium biogenesis/degradation</keyword>
<evidence type="ECO:0000256" key="7">
    <source>
        <dbReference type="SAM" id="Coils"/>
    </source>
</evidence>
<evidence type="ECO:0000256" key="6">
    <source>
        <dbReference type="ARBA" id="ARBA00023273"/>
    </source>
</evidence>
<dbReference type="PANTHER" id="PTHR21547:SF0">
    <property type="entry name" value="CLUSTERIN-ASSOCIATED PROTEIN 1"/>
    <property type="match status" value="1"/>
</dbReference>
<evidence type="ECO:0000256" key="8">
    <source>
        <dbReference type="SAM" id="MobiDB-lite"/>
    </source>
</evidence>
<gene>
    <name evidence="9" type="ORF">BEMITA_LOCUS4839</name>
</gene>
<keyword evidence="10" id="KW-1185">Reference proteome</keyword>
<dbReference type="KEGG" id="btab:109041798"/>
<feature type="compositionally biased region" description="Acidic residues" evidence="8">
    <location>
        <begin position="350"/>
        <end position="380"/>
    </location>
</feature>
<dbReference type="GO" id="GO:0005929">
    <property type="term" value="C:cilium"/>
    <property type="evidence" value="ECO:0007669"/>
    <property type="project" value="UniProtKB-SubCell"/>
</dbReference>
<evidence type="ECO:0008006" key="11">
    <source>
        <dbReference type="Google" id="ProtNLM"/>
    </source>
</evidence>
<dbReference type="InterPro" id="IPR019366">
    <property type="entry name" value="Clusterin-associated_protein-1"/>
</dbReference>
<sequence length="399" mass="45400">MSYREVRDFTEMMRVLGYPRLISIENFQNPNFCLVAEILVWLVYRFDPVASISTDYDTEEQRVALVRSIAEFMAVKAGIKLNTKRLYQADGHAVKELLKITSLIYKALKNSSTKNVDSVKSSSRVPLTGNFQDLKTVRELSSRIAIDGASLYELLGQELELREARYTKVNMPLDISSIESGLKQSIKNLNNTVTQTKQMIENIATTEASLDVKIEKRQVDLERNKKRLESLKKVRPSFLEEYEKLEKDFKELYEAYVVRYRCVAYLEQQLEEFEQATQSRIDAKHEETRKLVEKMRQEAAAKLFDGTIEDEGQAANGAQTAGTGSRMVGGKRRVFGSMTGGGDDLGSSDSDSDLFFDDDDDNDDDDDEDDDDDDDDEDDDDGRHDEDHDKNADRGDGDY</sequence>
<dbReference type="AlphaFoldDB" id="A0A9P0A8M8"/>
<dbReference type="GO" id="GO:0030992">
    <property type="term" value="C:intraciliary transport particle B"/>
    <property type="evidence" value="ECO:0007669"/>
    <property type="project" value="TreeGrafter"/>
</dbReference>
<evidence type="ECO:0000313" key="10">
    <source>
        <dbReference type="Proteomes" id="UP001152759"/>
    </source>
</evidence>
<keyword evidence="5" id="KW-0969">Cilium</keyword>
<dbReference type="GO" id="GO:0005815">
    <property type="term" value="C:microtubule organizing center"/>
    <property type="evidence" value="ECO:0007669"/>
    <property type="project" value="TreeGrafter"/>
</dbReference>